<evidence type="ECO:0000256" key="11">
    <source>
        <dbReference type="SAM" id="Phobius"/>
    </source>
</evidence>
<keyword evidence="2" id="KW-0813">Transport</keyword>
<evidence type="ECO:0000256" key="4">
    <source>
        <dbReference type="ARBA" id="ARBA00022692"/>
    </source>
</evidence>
<dbReference type="InterPro" id="IPR003929">
    <property type="entry name" value="K_chnl_BK_asu"/>
</dbReference>
<evidence type="ECO:0000256" key="2">
    <source>
        <dbReference type="ARBA" id="ARBA00022448"/>
    </source>
</evidence>
<dbReference type="PANTHER" id="PTHR10027">
    <property type="entry name" value="CALCIUM-ACTIVATED POTASSIUM CHANNEL ALPHA CHAIN"/>
    <property type="match status" value="1"/>
</dbReference>
<keyword evidence="9 11" id="KW-0472">Membrane</keyword>
<name>A0A4P9YMQ3_ROZAC</name>
<dbReference type="Proteomes" id="UP000281549">
    <property type="component" value="Unassembled WGS sequence"/>
</dbReference>
<gene>
    <name evidence="13" type="ORF">ROZALSC1DRAFT_28030</name>
</gene>
<dbReference type="GO" id="GO:0005267">
    <property type="term" value="F:potassium channel activity"/>
    <property type="evidence" value="ECO:0007669"/>
    <property type="project" value="UniProtKB-KW"/>
</dbReference>
<keyword evidence="8" id="KW-0406">Ion transport</keyword>
<dbReference type="Gene3D" id="3.40.50.720">
    <property type="entry name" value="NAD(P)-binding Rossmann-like Domain"/>
    <property type="match status" value="2"/>
</dbReference>
<feature type="transmembrane region" description="Helical" evidence="11">
    <location>
        <begin position="67"/>
        <end position="85"/>
    </location>
</feature>
<keyword evidence="4 11" id="KW-0812">Transmembrane</keyword>
<keyword evidence="6" id="KW-0630">Potassium</keyword>
<evidence type="ECO:0000256" key="10">
    <source>
        <dbReference type="ARBA" id="ARBA00023303"/>
    </source>
</evidence>
<evidence type="ECO:0000313" key="14">
    <source>
        <dbReference type="Proteomes" id="UP000281549"/>
    </source>
</evidence>
<accession>A0A4P9YMQ3</accession>
<dbReference type="Pfam" id="PF22614">
    <property type="entry name" value="Slo-like_RCK"/>
    <property type="match status" value="2"/>
</dbReference>
<evidence type="ECO:0000313" key="13">
    <source>
        <dbReference type="EMBL" id="RKP20482.1"/>
    </source>
</evidence>
<dbReference type="GO" id="GO:0016020">
    <property type="term" value="C:membrane"/>
    <property type="evidence" value="ECO:0007669"/>
    <property type="project" value="UniProtKB-SubCell"/>
</dbReference>
<keyword evidence="10" id="KW-0407">Ion channel</keyword>
<evidence type="ECO:0000256" key="5">
    <source>
        <dbReference type="ARBA" id="ARBA00022826"/>
    </source>
</evidence>
<sequence>MYLSNKRERFFVSWPTIVSLMTLLPPTLAFVDDSLRDSFMSGGYYVYTYPFRFIRLYQNVGRKSLKLYLNILFILLIASGLLHIVETKQQHIDKSFFDVFWYVTGLILIPVTVSDLLDLIRKKSKYVHRYKGQKGDEHVIVIGEFDTNSVTGLLKEFFCLDHGDSTINTKLVLINQDEPSEAVAQLIQDPLYMNRVQYIKGSPLSFRVLKKAQADKAKACFVFTGKFQVNKDGFEDSSSVMRTLAVKKYNPNISVIAQVISPTNKDHVSLLAQQVICINEIRFGLLSNNVLSPGVSSLIQLLTTSITDQAMQIATTKIESKPGMNWMKEFLKGATQEFYQTYLSIYFIGKSFLQAAEIIKVKFNVVLIGVSIKSDSNIRSLYLNPQNYLIQGNEIAIIIGCNQHVVSKLSEYSPDGTENSILEESFDHILSESNPIKIFDTPNLNKNYHKRSKSAFVRRNSTIKNDLYYKFTPDSNIFKKLFSDSESLVEIPTSINNHVLLCDSSDEFPSNLDCFIGPLRGHHLEFITPIVILSKTEPSNKTKKYLSNFKNIWFVNGSPLEKADLIRAGIERASRVVILANPKDYENLHLRVADSRTLFAILNAEAMSPQTTFIMAEILHAENVKFLGDNDDLSIKEHFIGQDMLSSAFMGGHVSSPWIMDTLLCQAYYNPYLISILHNLLFSGTKEYNPSDPILPSHLYQVLIPKELYMLNYTTIFRYFLKRKSAICIGVYKLINDKMIVIPNPKQNTLLNQGDSVFVISHRKPSFE</sequence>
<feature type="transmembrane region" description="Helical" evidence="11">
    <location>
        <begin position="100"/>
        <end position="120"/>
    </location>
</feature>
<dbReference type="InterPro" id="IPR003148">
    <property type="entry name" value="RCK_N"/>
</dbReference>
<dbReference type="Pfam" id="PF03493">
    <property type="entry name" value="BK_channel_a"/>
    <property type="match status" value="1"/>
</dbReference>
<evidence type="ECO:0000256" key="8">
    <source>
        <dbReference type="ARBA" id="ARBA00023065"/>
    </source>
</evidence>
<dbReference type="SUPFAM" id="SSF51735">
    <property type="entry name" value="NAD(P)-binding Rossmann-fold domains"/>
    <property type="match status" value="1"/>
</dbReference>
<feature type="transmembrane region" description="Helical" evidence="11">
    <location>
        <begin position="12"/>
        <end position="31"/>
    </location>
</feature>
<keyword evidence="5" id="KW-0631">Potassium channel</keyword>
<comment type="subcellular location">
    <subcellularLocation>
        <location evidence="1">Membrane</location>
        <topology evidence="1">Multi-pass membrane protein</topology>
    </subcellularLocation>
</comment>
<dbReference type="InterPro" id="IPR047871">
    <property type="entry name" value="K_chnl_Slo-like"/>
</dbReference>
<reference evidence="14" key="1">
    <citation type="journal article" date="2018" name="Nat. Microbiol.">
        <title>Leveraging single-cell genomics to expand the fungal tree of life.</title>
        <authorList>
            <person name="Ahrendt S.R."/>
            <person name="Quandt C.A."/>
            <person name="Ciobanu D."/>
            <person name="Clum A."/>
            <person name="Salamov A."/>
            <person name="Andreopoulos B."/>
            <person name="Cheng J.F."/>
            <person name="Woyke T."/>
            <person name="Pelin A."/>
            <person name="Henrissat B."/>
            <person name="Reynolds N.K."/>
            <person name="Benny G.L."/>
            <person name="Smith M.E."/>
            <person name="James T.Y."/>
            <person name="Grigoriev I.V."/>
        </authorList>
    </citation>
    <scope>NUCLEOTIDE SEQUENCE [LARGE SCALE GENOMIC DNA]</scope>
    <source>
        <strain evidence="14">CSF55</strain>
    </source>
</reference>
<evidence type="ECO:0000259" key="12">
    <source>
        <dbReference type="PROSITE" id="PS51201"/>
    </source>
</evidence>
<evidence type="ECO:0000256" key="7">
    <source>
        <dbReference type="ARBA" id="ARBA00022989"/>
    </source>
</evidence>
<evidence type="ECO:0000256" key="1">
    <source>
        <dbReference type="ARBA" id="ARBA00004141"/>
    </source>
</evidence>
<dbReference type="PANTHER" id="PTHR10027:SF10">
    <property type="entry name" value="SLOWPOKE 2, ISOFORM D"/>
    <property type="match status" value="1"/>
</dbReference>
<protein>
    <recommendedName>
        <fullName evidence="12">RCK N-terminal domain-containing protein</fullName>
    </recommendedName>
</protein>
<evidence type="ECO:0000256" key="3">
    <source>
        <dbReference type="ARBA" id="ARBA00022538"/>
    </source>
</evidence>
<dbReference type="AlphaFoldDB" id="A0A4P9YMQ3"/>
<evidence type="ECO:0000256" key="6">
    <source>
        <dbReference type="ARBA" id="ARBA00022958"/>
    </source>
</evidence>
<evidence type="ECO:0000256" key="9">
    <source>
        <dbReference type="ARBA" id="ARBA00023136"/>
    </source>
</evidence>
<proteinExistence type="predicted"/>
<keyword evidence="3" id="KW-0633">Potassium transport</keyword>
<dbReference type="PROSITE" id="PS51201">
    <property type="entry name" value="RCK_N"/>
    <property type="match status" value="1"/>
</dbReference>
<organism evidence="13 14">
    <name type="scientific">Rozella allomycis (strain CSF55)</name>
    <dbReference type="NCBI Taxonomy" id="988480"/>
    <lineage>
        <taxon>Eukaryota</taxon>
        <taxon>Fungi</taxon>
        <taxon>Fungi incertae sedis</taxon>
        <taxon>Cryptomycota</taxon>
        <taxon>Cryptomycota incertae sedis</taxon>
        <taxon>Rozella</taxon>
    </lineage>
</organism>
<dbReference type="InterPro" id="IPR036291">
    <property type="entry name" value="NAD(P)-bd_dom_sf"/>
</dbReference>
<keyword evidence="7 11" id="KW-1133">Transmembrane helix</keyword>
<dbReference type="EMBL" id="ML005057">
    <property type="protein sequence ID" value="RKP20482.1"/>
    <property type="molecule type" value="Genomic_DNA"/>
</dbReference>
<feature type="domain" description="RCK N-terminal" evidence="12">
    <location>
        <begin position="136"/>
        <end position="276"/>
    </location>
</feature>